<feature type="chain" id="PRO_5039945440" evidence="1">
    <location>
        <begin position="29"/>
        <end position="307"/>
    </location>
</feature>
<name>A0A9J7APX8_9PROT</name>
<dbReference type="InterPro" id="IPR053135">
    <property type="entry name" value="AKR2_Oxidoreductase"/>
</dbReference>
<sequence>MSNPGHIDRRRFLAGSAAALSFASLPLAAQSASPLMRTIPSSGEAVPAVGLGSWITFNVGNEPVMRASSAGVMDAFFDAGGRMIDSSPMYGSSQDVIGAGLEKIGRTGDVFSADKVWTGDTGEGPAQIEQSREYWRVPRFDLVQVHNLVGWEAHLDTLAAMKDDGRLRYIGITTSHGRRHDLFEKVMRSRTLDFIQVTYNPVDREVEDRILPLARERGIAVIVNRPFRRGDLTRRLEREPIPEWAAELGADTWAQIVLKYILSGPAETIPIPATTRPEHARENVGAASGPLLDAAMRDRISAFIRNL</sequence>
<dbReference type="Gene3D" id="3.20.20.100">
    <property type="entry name" value="NADP-dependent oxidoreductase domain"/>
    <property type="match status" value="1"/>
</dbReference>
<dbReference type="EMBL" id="CP102480">
    <property type="protein sequence ID" value="UUX48962.1"/>
    <property type="molecule type" value="Genomic_DNA"/>
</dbReference>
<dbReference type="SUPFAM" id="SSF51430">
    <property type="entry name" value="NAD(P)-linked oxidoreductase"/>
    <property type="match status" value="1"/>
</dbReference>
<evidence type="ECO:0000256" key="1">
    <source>
        <dbReference type="SAM" id="SignalP"/>
    </source>
</evidence>
<accession>A0A9J7APX8</accession>
<dbReference type="InterPro" id="IPR006311">
    <property type="entry name" value="TAT_signal"/>
</dbReference>
<evidence type="ECO:0000313" key="4">
    <source>
        <dbReference type="Proteomes" id="UP001060336"/>
    </source>
</evidence>
<organism evidence="3 4">
    <name type="scientific">Nisaea acidiphila</name>
    <dbReference type="NCBI Taxonomy" id="1862145"/>
    <lineage>
        <taxon>Bacteria</taxon>
        <taxon>Pseudomonadati</taxon>
        <taxon>Pseudomonadota</taxon>
        <taxon>Alphaproteobacteria</taxon>
        <taxon>Rhodospirillales</taxon>
        <taxon>Thalassobaculaceae</taxon>
        <taxon>Nisaea</taxon>
    </lineage>
</organism>
<keyword evidence="1" id="KW-0732">Signal</keyword>
<dbReference type="PANTHER" id="PTHR43312:SF1">
    <property type="entry name" value="NADP-DEPENDENT OXIDOREDUCTASE DOMAIN-CONTAINING PROTEIN"/>
    <property type="match status" value="1"/>
</dbReference>
<dbReference type="CDD" id="cd19095">
    <property type="entry name" value="AKR_PA4992-like"/>
    <property type="match status" value="1"/>
</dbReference>
<protein>
    <submittedName>
        <fullName evidence="3">Aldo/keto reductase</fullName>
    </submittedName>
</protein>
<reference evidence="3" key="1">
    <citation type="submission" date="2022-08" db="EMBL/GenBank/DDBJ databases">
        <title>Nisaea acidiphila sp. nov., isolated from a marine algal debris and emended description of the genus Nisaea Urios et al. 2008.</title>
        <authorList>
            <person name="Kwon K."/>
        </authorList>
    </citation>
    <scope>NUCLEOTIDE SEQUENCE</scope>
    <source>
        <strain evidence="3">MEBiC11861</strain>
    </source>
</reference>
<evidence type="ECO:0000313" key="3">
    <source>
        <dbReference type="EMBL" id="UUX48962.1"/>
    </source>
</evidence>
<evidence type="ECO:0000259" key="2">
    <source>
        <dbReference type="Pfam" id="PF00248"/>
    </source>
</evidence>
<dbReference type="RefSeq" id="WP_257767463.1">
    <property type="nucleotide sequence ID" value="NZ_CP102480.1"/>
</dbReference>
<dbReference type="PROSITE" id="PS51318">
    <property type="entry name" value="TAT"/>
    <property type="match status" value="1"/>
</dbReference>
<dbReference type="Pfam" id="PF00248">
    <property type="entry name" value="Aldo_ket_red"/>
    <property type="match status" value="1"/>
</dbReference>
<dbReference type="InterPro" id="IPR036812">
    <property type="entry name" value="NAD(P)_OxRdtase_dom_sf"/>
</dbReference>
<dbReference type="Proteomes" id="UP001060336">
    <property type="component" value="Chromosome"/>
</dbReference>
<feature type="signal peptide" evidence="1">
    <location>
        <begin position="1"/>
        <end position="28"/>
    </location>
</feature>
<dbReference type="InterPro" id="IPR023210">
    <property type="entry name" value="NADP_OxRdtase_dom"/>
</dbReference>
<dbReference type="AlphaFoldDB" id="A0A9J7APX8"/>
<feature type="domain" description="NADP-dependent oxidoreductase" evidence="2">
    <location>
        <begin position="49"/>
        <end position="300"/>
    </location>
</feature>
<proteinExistence type="predicted"/>
<gene>
    <name evidence="3" type="ORF">NUH88_16350</name>
</gene>
<dbReference type="KEGG" id="naci:NUH88_16350"/>
<keyword evidence="4" id="KW-1185">Reference proteome</keyword>
<dbReference type="PANTHER" id="PTHR43312">
    <property type="entry name" value="D-THREO-ALDOSE 1-DEHYDROGENASE"/>
    <property type="match status" value="1"/>
</dbReference>